<dbReference type="STRING" id="1210089.GCA_001613165_03187"/>
<keyword evidence="2" id="KW-1185">Reference proteome</keyword>
<accession>A0A370H5U1</accession>
<dbReference type="AlphaFoldDB" id="A0A370H5U1"/>
<dbReference type="Pfam" id="PF04075">
    <property type="entry name" value="F420H2_quin_red"/>
    <property type="match status" value="1"/>
</dbReference>
<proteinExistence type="predicted"/>
<evidence type="ECO:0000313" key="1">
    <source>
        <dbReference type="EMBL" id="RDI50862.1"/>
    </source>
</evidence>
<dbReference type="OrthoDB" id="4570856at2"/>
<protein>
    <submittedName>
        <fullName evidence="1">Deazaflavin-dependent oxidoreductase (Nitroreductase family)</fullName>
    </submittedName>
</protein>
<dbReference type="SUPFAM" id="SSF50475">
    <property type="entry name" value="FMN-binding split barrel"/>
    <property type="match status" value="1"/>
</dbReference>
<dbReference type="RefSeq" id="WP_084519674.1">
    <property type="nucleotide sequence ID" value="NZ_QQAZ01000005.1"/>
</dbReference>
<comment type="caution">
    <text evidence="1">The sequence shown here is derived from an EMBL/GenBank/DDBJ whole genome shotgun (WGS) entry which is preliminary data.</text>
</comment>
<gene>
    <name evidence="1" type="ORF">DFR68_105339</name>
</gene>
<sequence>MSDSTGEPVSGSALRYTDGQYIPERFRRWSTRPPTLRGRRIFSRTLHAVHRPWFAVRLPRGVGVLFTTGRRTGRLRRAYVKAIRDGDRAYLVSIPGVHALWYKNIQHDPRVELHLPGGGFEGRARELRDDAERRQAYDAFCGRVHPFDYVENAFHRRGRPSRSKIIELHEAWFDGGHPLVIDLGRPVRRRR</sequence>
<dbReference type="EMBL" id="QQAZ01000005">
    <property type="protein sequence ID" value="RDI50862.1"/>
    <property type="molecule type" value="Genomic_DNA"/>
</dbReference>
<name>A0A370H5U1_9NOCA</name>
<dbReference type="Gene3D" id="2.30.110.10">
    <property type="entry name" value="Electron Transport, Fmn-binding Protein, Chain A"/>
    <property type="match status" value="1"/>
</dbReference>
<organism evidence="1 2">
    <name type="scientific">Nocardia mexicana</name>
    <dbReference type="NCBI Taxonomy" id="279262"/>
    <lineage>
        <taxon>Bacteria</taxon>
        <taxon>Bacillati</taxon>
        <taxon>Actinomycetota</taxon>
        <taxon>Actinomycetes</taxon>
        <taxon>Mycobacteriales</taxon>
        <taxon>Nocardiaceae</taxon>
        <taxon>Nocardia</taxon>
    </lineage>
</organism>
<reference evidence="1 2" key="1">
    <citation type="submission" date="2018-07" db="EMBL/GenBank/DDBJ databases">
        <title>Genomic Encyclopedia of Type Strains, Phase IV (KMG-IV): sequencing the most valuable type-strain genomes for metagenomic binning, comparative biology and taxonomic classification.</title>
        <authorList>
            <person name="Goeker M."/>
        </authorList>
    </citation>
    <scope>NUCLEOTIDE SEQUENCE [LARGE SCALE GENOMIC DNA]</scope>
    <source>
        <strain evidence="1 2">DSM 44952</strain>
    </source>
</reference>
<dbReference type="NCBIfam" id="TIGR00026">
    <property type="entry name" value="hi_GC_TIGR00026"/>
    <property type="match status" value="1"/>
</dbReference>
<dbReference type="InterPro" id="IPR004378">
    <property type="entry name" value="F420H2_quin_Rdtase"/>
</dbReference>
<dbReference type="InterPro" id="IPR012349">
    <property type="entry name" value="Split_barrel_FMN-bd"/>
</dbReference>
<evidence type="ECO:0000313" key="2">
    <source>
        <dbReference type="Proteomes" id="UP000255355"/>
    </source>
</evidence>
<dbReference type="GO" id="GO:0016491">
    <property type="term" value="F:oxidoreductase activity"/>
    <property type="evidence" value="ECO:0007669"/>
    <property type="project" value="InterPro"/>
</dbReference>
<dbReference type="Proteomes" id="UP000255355">
    <property type="component" value="Unassembled WGS sequence"/>
</dbReference>